<dbReference type="PROSITE" id="PS51352">
    <property type="entry name" value="THIOREDOXIN_2"/>
    <property type="match status" value="1"/>
</dbReference>
<dbReference type="PROSITE" id="PS00194">
    <property type="entry name" value="THIOREDOXIN_1"/>
    <property type="match status" value="1"/>
</dbReference>
<dbReference type="Gene3D" id="1.25.40.10">
    <property type="entry name" value="Tetratricopeptide repeat domain"/>
    <property type="match status" value="1"/>
</dbReference>
<dbReference type="InterPro" id="IPR036249">
    <property type="entry name" value="Thioredoxin-like_sf"/>
</dbReference>
<evidence type="ECO:0000313" key="3">
    <source>
        <dbReference type="EMBL" id="PLT99639.1"/>
    </source>
</evidence>
<dbReference type="InterPro" id="IPR000866">
    <property type="entry name" value="AhpC/TSA"/>
</dbReference>
<dbReference type="CDD" id="cd02966">
    <property type="entry name" value="TlpA_like_family"/>
    <property type="match status" value="1"/>
</dbReference>
<proteinExistence type="predicted"/>
<name>A0ABX4THE6_9HYPH</name>
<evidence type="ECO:0000256" key="1">
    <source>
        <dbReference type="ARBA" id="ARBA00023284"/>
    </source>
</evidence>
<dbReference type="PANTHER" id="PTHR42852:SF18">
    <property type="entry name" value="CHROMOSOME UNDETERMINED SCAFFOLD_47, WHOLE GENOME SHOTGUN SEQUENCE"/>
    <property type="match status" value="1"/>
</dbReference>
<dbReference type="InterPro" id="IPR050553">
    <property type="entry name" value="Thioredoxin_ResA/DsbE_sf"/>
</dbReference>
<accession>A0ABX4THE6</accession>
<dbReference type="Proteomes" id="UP001190825">
    <property type="component" value="Unassembled WGS sequence"/>
</dbReference>
<keyword evidence="4" id="KW-1185">Reference proteome</keyword>
<organism evidence="3 4">
    <name type="scientific">Sinorhizobium medicae</name>
    <dbReference type="NCBI Taxonomy" id="110321"/>
    <lineage>
        <taxon>Bacteria</taxon>
        <taxon>Pseudomonadati</taxon>
        <taxon>Pseudomonadota</taxon>
        <taxon>Alphaproteobacteria</taxon>
        <taxon>Hyphomicrobiales</taxon>
        <taxon>Rhizobiaceae</taxon>
        <taxon>Sinorhizobium/Ensifer group</taxon>
        <taxon>Sinorhizobium</taxon>
    </lineage>
</organism>
<dbReference type="InterPro" id="IPR011990">
    <property type="entry name" value="TPR-like_helical_dom_sf"/>
</dbReference>
<feature type="domain" description="Thioredoxin" evidence="2">
    <location>
        <begin position="3"/>
        <end position="154"/>
    </location>
</feature>
<keyword evidence="1" id="KW-0676">Redox-active center</keyword>
<reference evidence="3 4" key="1">
    <citation type="journal article" date="2018" name="FEMS Microbiol. Ecol.">
        <title>Co-invading symbiotic mutualists of Medicago polymorpha retain high ancestral diversity and contain diverse accessory genomes.</title>
        <authorList>
            <person name="Porter S.S."/>
            <person name="Faber-Hammond J.J."/>
            <person name="Friesen M.L."/>
        </authorList>
    </citation>
    <scope>NUCLEOTIDE SEQUENCE [LARGE SCALE GENOMIC DNA]</scope>
    <source>
        <strain evidence="3 4">Str16</strain>
    </source>
</reference>
<comment type="caution">
    <text evidence="3">The sequence shown here is derived from an EMBL/GenBank/DDBJ whole genome shotgun (WGS) entry which is preliminary data.</text>
</comment>
<dbReference type="Pfam" id="PF00578">
    <property type="entry name" value="AhpC-TSA"/>
    <property type="match status" value="1"/>
</dbReference>
<dbReference type="EMBL" id="NBUC01000110">
    <property type="protein sequence ID" value="PLT99639.1"/>
    <property type="molecule type" value="Genomic_DNA"/>
</dbReference>
<evidence type="ECO:0000313" key="4">
    <source>
        <dbReference type="Proteomes" id="UP001190825"/>
    </source>
</evidence>
<dbReference type="Gene3D" id="3.40.30.10">
    <property type="entry name" value="Glutaredoxin"/>
    <property type="match status" value="1"/>
</dbReference>
<protein>
    <submittedName>
        <fullName evidence="3">Alkyl hydroperoxide reductase</fullName>
    </submittedName>
</protein>
<dbReference type="InterPro" id="IPR017937">
    <property type="entry name" value="Thioredoxin_CS"/>
</dbReference>
<sequence length="379" mass="42583">MYLSMESQAPAIKAQNWIGGEPLANFQPGTVYVLEFFSTTCPHCVAPMLNLIQLQEKYRDRGLEVLGVAAEERAATADDARAHLDPWLTENVPKLNFRVGIDCTGEMEKLWKEASFSFGVPYSFVVDRDSRIAFIGHPTDLDSVLPQVLDGTWRSSDQAKAVERERIAEGREEAQLNPILDKFNVAIEMKDWMTALPAIEEAIALMPDDIDLRTTHVETLLYKMRDMQTGLTVLRRLVRDAIDRNDQEWLLNALDQLFNPDEYDYTHFPSAERLAMGKELSEHILALTGLKDEVKASYYRAVAPYYYESGNKARAEELLELALKLADGLPRVNPSWLEGVLQTLATYKGEKVCHGAPCVAPKENVPNGAARQAEKKNPA</sequence>
<dbReference type="RefSeq" id="WP_101777092.1">
    <property type="nucleotide sequence ID" value="NZ_NBUC01000110.1"/>
</dbReference>
<dbReference type="PANTHER" id="PTHR42852">
    <property type="entry name" value="THIOL:DISULFIDE INTERCHANGE PROTEIN DSBE"/>
    <property type="match status" value="1"/>
</dbReference>
<gene>
    <name evidence="3" type="ORF">BMJ33_22245</name>
</gene>
<evidence type="ECO:0000259" key="2">
    <source>
        <dbReference type="PROSITE" id="PS51352"/>
    </source>
</evidence>
<dbReference type="SUPFAM" id="SSF52833">
    <property type="entry name" value="Thioredoxin-like"/>
    <property type="match status" value="1"/>
</dbReference>
<dbReference type="InterPro" id="IPR013766">
    <property type="entry name" value="Thioredoxin_domain"/>
</dbReference>